<evidence type="ECO:0000256" key="1">
    <source>
        <dbReference type="SAM" id="MobiDB-lite"/>
    </source>
</evidence>
<gene>
    <name evidence="2" type="ORF">BJ964_006558</name>
</gene>
<dbReference type="EMBL" id="JACHNC010000001">
    <property type="protein sequence ID" value="MBB4752397.1"/>
    <property type="molecule type" value="Genomic_DNA"/>
</dbReference>
<dbReference type="SUPFAM" id="SSF81901">
    <property type="entry name" value="HCP-like"/>
    <property type="match status" value="2"/>
</dbReference>
<feature type="region of interest" description="Disordered" evidence="1">
    <location>
        <begin position="384"/>
        <end position="404"/>
    </location>
</feature>
<evidence type="ECO:0000313" key="3">
    <source>
        <dbReference type="Proteomes" id="UP000590511"/>
    </source>
</evidence>
<dbReference type="InterPro" id="IPR006597">
    <property type="entry name" value="Sel1-like"/>
</dbReference>
<dbReference type="InterPro" id="IPR050767">
    <property type="entry name" value="Sel1_AlgK"/>
</dbReference>
<dbReference type="AlphaFoldDB" id="A0A7W7HKU6"/>
<dbReference type="Gene3D" id="1.25.40.10">
    <property type="entry name" value="Tetratricopeptide repeat domain"/>
    <property type="match status" value="2"/>
</dbReference>
<dbReference type="PANTHER" id="PTHR11102">
    <property type="entry name" value="SEL-1-LIKE PROTEIN"/>
    <property type="match status" value="1"/>
</dbReference>
<organism evidence="2 3">
    <name type="scientific">Actinoplanes lobatus</name>
    <dbReference type="NCBI Taxonomy" id="113568"/>
    <lineage>
        <taxon>Bacteria</taxon>
        <taxon>Bacillati</taxon>
        <taxon>Actinomycetota</taxon>
        <taxon>Actinomycetes</taxon>
        <taxon>Micromonosporales</taxon>
        <taxon>Micromonosporaceae</taxon>
        <taxon>Actinoplanes</taxon>
    </lineage>
</organism>
<dbReference type="Proteomes" id="UP000590511">
    <property type="component" value="Unassembled WGS sequence"/>
</dbReference>
<dbReference type="RefSeq" id="WP_188124258.1">
    <property type="nucleotide sequence ID" value="NZ_JACHNC010000001.1"/>
</dbReference>
<sequence>MDDLATTVSDEDSLPGSPKKDVIGRIVSGAGLASQQDTVSVAVALARAADRDDVAAVAEGIRRLWQTAWMAPAPPQPVRLGRPVGDCDPLVLEVHRSIEVSGHGGVLPVLPAYVRRGHDEHLRRIAEKVIGGGVSGLVTLVGGSSTGKTRACWELVQCLEQRQPGRWWLWHPYDPSRPDAVLADLARVGPYTIVWLNEAQLYLQPSDARLGERIASGFRTLLQDHERQPVLILATVWPRYWDELTTRPTPGDPDRYAQARDLMAGSRVSVADEFTPAELAGLGGAGVDPRVRQAAAHTEGGRITQYLAGAPVLEDRYRTAPPAACAIIQVAMDARRLGHPSTLPHTLLEQAVPGYLDDHDWDALGEDWLEQALVYTGRPCNGTRGPLTRIRPRPGQPTADSGPSYRLADYLEQIGRTERAAVFPPDSLWTALTTGVTDPALLRDLGEAAERRSRYQHAIRLYTRSADHGDPGALRSLARLRKRAGDLAGAEALYRQAADRGDPDALRVLAGLRERAGDLAGAEALYRQAADRGRPDALRVLAQMRERAGDPTGAEALAVQAADRGDPDALRVLAQMRERAGDPTGAEALCQAAADRGDAWALWALIWSREAAGDTAGAEALAVQAADRGNTWALTVLAQLRELTGDLTGTQTLYQKAADCGDIEALTILAQEVIRDTGAEALAMPAADRGNTWVLTVLAQIRELTGDLTSALALYQTAADCGDRDAQIVLAREKTWTRALRTWSRDTAAEALATQATDRGNTWALVLLELSRGTWDTGAEALAVQATDRGDPDALRLLAQMRERAGDPTGAEALAVQATDRGDPDALRLLAQMRERAGDPTGAEALAVQAADRGNTWVMQSLARLREEAGDLAGAEALAMRIADRGDPDALRVLARLREKAADLAGAEALYRQAADYGDPDALRALAQMRERGGDTTGAEALYRQAADYDSGWVLTDLAWSQEEAGNTAGADRILRFGLTGSGEIATGLDFGS</sequence>
<dbReference type="InterPro" id="IPR011990">
    <property type="entry name" value="TPR-like_helical_dom_sf"/>
</dbReference>
<reference evidence="2 3" key="1">
    <citation type="submission" date="2020-08" db="EMBL/GenBank/DDBJ databases">
        <title>Sequencing the genomes of 1000 actinobacteria strains.</title>
        <authorList>
            <person name="Klenk H.-P."/>
        </authorList>
    </citation>
    <scope>NUCLEOTIDE SEQUENCE [LARGE SCALE GENOMIC DNA]</scope>
    <source>
        <strain evidence="2 3">DSM 43150</strain>
    </source>
</reference>
<name>A0A7W7HKU6_9ACTN</name>
<protein>
    <submittedName>
        <fullName evidence="2">TPR repeat protein</fullName>
    </submittedName>
</protein>
<dbReference type="Pfam" id="PF13432">
    <property type="entry name" value="TPR_16"/>
    <property type="match status" value="3"/>
</dbReference>
<comment type="caution">
    <text evidence="2">The sequence shown here is derived from an EMBL/GenBank/DDBJ whole genome shotgun (WGS) entry which is preliminary data.</text>
</comment>
<evidence type="ECO:0000313" key="2">
    <source>
        <dbReference type="EMBL" id="MBB4752397.1"/>
    </source>
</evidence>
<dbReference type="SMART" id="SM00671">
    <property type="entry name" value="SEL1"/>
    <property type="match status" value="6"/>
</dbReference>
<proteinExistence type="predicted"/>
<accession>A0A7W7HKU6</accession>
<dbReference type="PANTHER" id="PTHR11102:SF160">
    <property type="entry name" value="ERAD-ASSOCIATED E3 UBIQUITIN-PROTEIN LIGASE COMPONENT HRD3"/>
    <property type="match status" value="1"/>
</dbReference>